<dbReference type="AlphaFoldDB" id="A0A1X7J432"/>
<reference evidence="2" key="1">
    <citation type="submission" date="2017-04" db="EMBL/GenBank/DDBJ databases">
        <authorList>
            <person name="Varghese N."/>
            <person name="Submissions S."/>
        </authorList>
    </citation>
    <scope>NUCLEOTIDE SEQUENCE [LARGE SCALE GENOMIC DNA]</scope>
    <source>
        <strain evidence="2">USBA 82</strain>
    </source>
</reference>
<proteinExistence type="predicted"/>
<dbReference type="EMBL" id="FXBB01000008">
    <property type="protein sequence ID" value="SMG22199.1"/>
    <property type="molecule type" value="Genomic_DNA"/>
</dbReference>
<organism evidence="1 2">
    <name type="scientific">Dethiosulfovibrio salsuginis</name>
    <dbReference type="NCBI Taxonomy" id="561720"/>
    <lineage>
        <taxon>Bacteria</taxon>
        <taxon>Thermotogati</taxon>
        <taxon>Synergistota</taxon>
        <taxon>Synergistia</taxon>
        <taxon>Synergistales</taxon>
        <taxon>Dethiosulfovibrionaceae</taxon>
        <taxon>Dethiosulfovibrio</taxon>
    </lineage>
</organism>
<dbReference type="RefSeq" id="WP_159448227.1">
    <property type="nucleotide sequence ID" value="NZ_FXBB01000008.1"/>
</dbReference>
<dbReference type="Proteomes" id="UP000193355">
    <property type="component" value="Unassembled WGS sequence"/>
</dbReference>
<dbReference type="STRING" id="561720.SAMN06275492_10818"/>
<evidence type="ECO:0000313" key="2">
    <source>
        <dbReference type="Proteomes" id="UP000193355"/>
    </source>
</evidence>
<gene>
    <name evidence="1" type="ORF">SAMN06275492_10818</name>
</gene>
<protein>
    <submittedName>
        <fullName evidence="1">Uncharacterized protein</fullName>
    </submittedName>
</protein>
<name>A0A1X7J432_9BACT</name>
<keyword evidence="2" id="KW-1185">Reference proteome</keyword>
<sequence>MTKAAIGTQISSMNSFYSFSGSQWRYYVSGYGVLEIRHRDLPPGDLFVLGV</sequence>
<evidence type="ECO:0000313" key="1">
    <source>
        <dbReference type="EMBL" id="SMG22199.1"/>
    </source>
</evidence>
<accession>A0A1X7J432</accession>